<evidence type="ECO:0000313" key="4">
    <source>
        <dbReference type="Proteomes" id="UP000002058"/>
    </source>
</evidence>
<dbReference type="AlphaFoldDB" id="C4JIW4"/>
<gene>
    <name evidence="3" type="ORF">UREG_01571</name>
</gene>
<reference evidence="4" key="1">
    <citation type="journal article" date="2009" name="Genome Res.">
        <title>Comparative genomic analyses of the human fungal pathogens Coccidioides and their relatives.</title>
        <authorList>
            <person name="Sharpton T.J."/>
            <person name="Stajich J.E."/>
            <person name="Rounsley S.D."/>
            <person name="Gardner M.J."/>
            <person name="Wortman J.R."/>
            <person name="Jordar V.S."/>
            <person name="Maiti R."/>
            <person name="Kodira C.D."/>
            <person name="Neafsey D.E."/>
            <person name="Zeng Q."/>
            <person name="Hung C.-Y."/>
            <person name="McMahan C."/>
            <person name="Muszewska A."/>
            <person name="Grynberg M."/>
            <person name="Mandel M.A."/>
            <person name="Kellner E.M."/>
            <person name="Barker B.M."/>
            <person name="Galgiani J.N."/>
            <person name="Orbach M.J."/>
            <person name="Kirkland T.N."/>
            <person name="Cole G.T."/>
            <person name="Henn M.R."/>
            <person name="Birren B.W."/>
            <person name="Taylor J.W."/>
        </authorList>
    </citation>
    <scope>NUCLEOTIDE SEQUENCE [LARGE SCALE GENOMIC DNA]</scope>
    <source>
        <strain evidence="4">UAMH 1704</strain>
    </source>
</reference>
<dbReference type="RefSeq" id="XP_002542055.1">
    <property type="nucleotide sequence ID" value="XM_002542009.1"/>
</dbReference>
<dbReference type="OMA" id="NMHQHNG"/>
<feature type="coiled-coil region" evidence="1">
    <location>
        <begin position="130"/>
        <end position="277"/>
    </location>
</feature>
<dbReference type="EMBL" id="CH476615">
    <property type="protein sequence ID" value="EEP76722.1"/>
    <property type="molecule type" value="Genomic_DNA"/>
</dbReference>
<dbReference type="STRING" id="336963.C4JIW4"/>
<evidence type="ECO:0000256" key="2">
    <source>
        <dbReference type="SAM" id="MobiDB-lite"/>
    </source>
</evidence>
<evidence type="ECO:0008006" key="5">
    <source>
        <dbReference type="Google" id="ProtNLM"/>
    </source>
</evidence>
<dbReference type="InParanoid" id="C4JIW4"/>
<keyword evidence="1" id="KW-0175">Coiled coil</keyword>
<name>C4JIW4_UNCRE</name>
<proteinExistence type="predicted"/>
<organism evidence="3 4">
    <name type="scientific">Uncinocarpus reesii (strain UAMH 1704)</name>
    <dbReference type="NCBI Taxonomy" id="336963"/>
    <lineage>
        <taxon>Eukaryota</taxon>
        <taxon>Fungi</taxon>
        <taxon>Dikarya</taxon>
        <taxon>Ascomycota</taxon>
        <taxon>Pezizomycotina</taxon>
        <taxon>Eurotiomycetes</taxon>
        <taxon>Eurotiomycetidae</taxon>
        <taxon>Onygenales</taxon>
        <taxon>Onygenaceae</taxon>
        <taxon>Uncinocarpus</taxon>
    </lineage>
</organism>
<dbReference type="Proteomes" id="UP000002058">
    <property type="component" value="Unassembled WGS sequence"/>
</dbReference>
<dbReference type="GeneID" id="8438540"/>
<feature type="region of interest" description="Disordered" evidence="2">
    <location>
        <begin position="78"/>
        <end position="110"/>
    </location>
</feature>
<dbReference type="KEGG" id="ure:UREG_01571"/>
<dbReference type="eggNOG" id="ENOG502S77X">
    <property type="taxonomic scope" value="Eukaryota"/>
</dbReference>
<dbReference type="VEuPathDB" id="FungiDB:UREG_01571"/>
<accession>C4JIW4</accession>
<evidence type="ECO:0000256" key="1">
    <source>
        <dbReference type="SAM" id="Coils"/>
    </source>
</evidence>
<dbReference type="OrthoDB" id="3918393at2759"/>
<evidence type="ECO:0000313" key="3">
    <source>
        <dbReference type="EMBL" id="EEP76722.1"/>
    </source>
</evidence>
<dbReference type="HOGENOM" id="CLU_050241_0_0_1"/>
<keyword evidence="4" id="KW-1185">Reference proteome</keyword>
<sequence length="366" mass="42150">MKEPQLPSEIDSIQIQRLKLNPSGIVISDRSLPATLPLLCAPLFYCNEPRKDKPPPQVSLATVEPQLNMHQYNGLFDTTTSTPERQASTVADSVPDATSRSPTMTNGSSTAAEWSSAVGHAMTGKSGRVIHNLQEDIARLTRECSLYRSRAEEAQRMNEALKQQLQTVIDRLRHSEQAYEMNLAAVERKDRKIEDLKAEVLNEKQRRIQAEEDARKTTQLATEERNEHHRALAEAQETAQQAQSQYETLAQTRLRDKREYQSRFNRFRKELGELSAREIERRNQLNRIDVIVEQKNREIAAGRDRMERFSRLFEEYKLDRDENMRKLIDKGYQNDLAIDEAVAEALKVSEKMKWAMNVKKTVKGEE</sequence>
<protein>
    <recommendedName>
        <fullName evidence="5">SWI5-dependent HO expression protein 3</fullName>
    </recommendedName>
</protein>